<organism evidence="9 10">
    <name type="scientific">Flagellimonas algicola</name>
    <dbReference type="NCBI Taxonomy" id="2583815"/>
    <lineage>
        <taxon>Bacteria</taxon>
        <taxon>Pseudomonadati</taxon>
        <taxon>Bacteroidota</taxon>
        <taxon>Flavobacteriia</taxon>
        <taxon>Flavobacteriales</taxon>
        <taxon>Flavobacteriaceae</taxon>
        <taxon>Flagellimonas</taxon>
    </lineage>
</organism>
<keyword evidence="10" id="KW-1185">Reference proteome</keyword>
<dbReference type="Pfam" id="PF23023">
    <property type="entry name" value="Anti-Pycsar_Apyc1"/>
    <property type="match status" value="1"/>
</dbReference>
<dbReference type="RefSeq" id="WP_138832071.1">
    <property type="nucleotide sequence ID" value="NZ_VCNI01000001.1"/>
</dbReference>
<dbReference type="CDD" id="cd07717">
    <property type="entry name" value="RNaseZ_ZiPD-like_MBL-fold"/>
    <property type="match status" value="1"/>
</dbReference>
<feature type="binding site" evidence="8">
    <location>
        <position position="210"/>
    </location>
    <ligand>
        <name>Zn(2+)</name>
        <dbReference type="ChEBI" id="CHEBI:29105"/>
        <label>2</label>
        <note>catalytic</note>
    </ligand>
</feature>
<dbReference type="Gene3D" id="3.60.15.10">
    <property type="entry name" value="Ribonuclease Z/Hydroxyacylglutathione hydrolase-like"/>
    <property type="match status" value="1"/>
</dbReference>
<dbReference type="EC" id="3.1.26.11" evidence="8"/>
<evidence type="ECO:0000256" key="6">
    <source>
        <dbReference type="ARBA" id="ARBA00022801"/>
    </source>
</evidence>
<sequence length="301" mass="33998">MKVTILGCYSATPRTFTNPTSQVLEVRNHLFLIDCGEGTQVQLRKYKIKFSRIKHIFISHLHGDHFFGLPGLISTFRLLGRESELHIYGPKGIKEAVTLFLKLGDSWTNYPLIFHELESKDTELLFEDDSVSVSTIPLDHRVYTNGFLFKEKPAPRKLDVKATTKHNIDRSQFNNIKNGANGKTANGVEVANQKLTLDPPNPKSYAFCSDTAYNETILPLIENVDVLYHESTFLESESRLCQKTKHATAKQAAQIAHKAQVGNLILGHYSTRYKSIDLFKEEALEVFPRVALADDGKSFDI</sequence>
<feature type="binding site" evidence="8">
    <location>
        <position position="62"/>
    </location>
    <ligand>
        <name>Zn(2+)</name>
        <dbReference type="ChEBI" id="CHEBI:29105"/>
        <label>1</label>
        <note>catalytic</note>
    </ligand>
</feature>
<gene>
    <name evidence="8" type="primary">rnz</name>
    <name evidence="9" type="ORF">FGG15_00415</name>
</gene>
<dbReference type="SUPFAM" id="SSF56281">
    <property type="entry name" value="Metallo-hydrolase/oxidoreductase"/>
    <property type="match status" value="1"/>
</dbReference>
<evidence type="ECO:0000256" key="5">
    <source>
        <dbReference type="ARBA" id="ARBA00022759"/>
    </source>
</evidence>
<evidence type="ECO:0000256" key="1">
    <source>
        <dbReference type="ARBA" id="ARBA00011738"/>
    </source>
</evidence>
<dbReference type="Proteomes" id="UP000751614">
    <property type="component" value="Unassembled WGS sequence"/>
</dbReference>
<feature type="binding site" evidence="8">
    <location>
        <position position="65"/>
    </location>
    <ligand>
        <name>Zn(2+)</name>
        <dbReference type="ChEBI" id="CHEBI:29105"/>
        <label>2</label>
        <note>catalytic</note>
    </ligand>
</feature>
<keyword evidence="5 8" id="KW-0255">Endonuclease</keyword>
<keyword evidence="4 8" id="KW-0479">Metal-binding</keyword>
<dbReference type="HAMAP" id="MF_01818">
    <property type="entry name" value="RNase_Z_BN"/>
    <property type="match status" value="1"/>
</dbReference>
<evidence type="ECO:0000313" key="10">
    <source>
        <dbReference type="Proteomes" id="UP000751614"/>
    </source>
</evidence>
<dbReference type="InterPro" id="IPR036866">
    <property type="entry name" value="RibonucZ/Hydroxyglut_hydro"/>
</dbReference>
<comment type="cofactor">
    <cofactor evidence="8">
        <name>Zn(2+)</name>
        <dbReference type="ChEBI" id="CHEBI:29105"/>
    </cofactor>
    <text evidence="8">Binds 2 Zn(2+) ions.</text>
</comment>
<dbReference type="InterPro" id="IPR013471">
    <property type="entry name" value="RNase_Z/BN"/>
</dbReference>
<dbReference type="PANTHER" id="PTHR46018:SF2">
    <property type="entry name" value="ZINC PHOSPHODIESTERASE ELAC PROTEIN 1"/>
    <property type="match status" value="1"/>
</dbReference>
<protein>
    <recommendedName>
        <fullName evidence="8">Ribonuclease Z</fullName>
        <shortName evidence="8">RNase Z</shortName>
        <ecNumber evidence="8">3.1.26.11</ecNumber>
    </recommendedName>
    <alternativeName>
        <fullName evidence="8">tRNA 3 endonuclease</fullName>
    </alternativeName>
    <alternativeName>
        <fullName evidence="8">tRNase Z</fullName>
    </alternativeName>
</protein>
<dbReference type="NCBIfam" id="NF000801">
    <property type="entry name" value="PRK00055.1-3"/>
    <property type="match status" value="1"/>
</dbReference>
<keyword evidence="7 8" id="KW-0862">Zinc</keyword>
<evidence type="ECO:0000256" key="7">
    <source>
        <dbReference type="ARBA" id="ARBA00022833"/>
    </source>
</evidence>
<feature type="binding site" evidence="8">
    <location>
        <position position="60"/>
    </location>
    <ligand>
        <name>Zn(2+)</name>
        <dbReference type="ChEBI" id="CHEBI:29105"/>
        <label>1</label>
        <note>catalytic</note>
    </ligand>
</feature>
<feature type="binding site" evidence="8">
    <location>
        <position position="268"/>
    </location>
    <ligand>
        <name>Zn(2+)</name>
        <dbReference type="ChEBI" id="CHEBI:29105"/>
        <label>2</label>
        <note>catalytic</note>
    </ligand>
</feature>
<evidence type="ECO:0000313" key="9">
    <source>
        <dbReference type="EMBL" id="TMU56041.1"/>
    </source>
</evidence>
<comment type="similarity">
    <text evidence="8">Belongs to the RNase Z family.</text>
</comment>
<dbReference type="GO" id="GO:0042781">
    <property type="term" value="F:3'-tRNA processing endoribonuclease activity"/>
    <property type="evidence" value="ECO:0007669"/>
    <property type="project" value="UniProtKB-EC"/>
</dbReference>
<evidence type="ECO:0000256" key="2">
    <source>
        <dbReference type="ARBA" id="ARBA00022694"/>
    </source>
</evidence>
<feature type="binding site" evidence="8">
    <location>
        <position position="64"/>
    </location>
    <ligand>
        <name>Zn(2+)</name>
        <dbReference type="ChEBI" id="CHEBI:29105"/>
        <label>2</label>
        <note>catalytic</note>
    </ligand>
</feature>
<dbReference type="NCBIfam" id="TIGR02651">
    <property type="entry name" value="RNase_Z"/>
    <property type="match status" value="1"/>
</dbReference>
<feature type="active site" description="Proton acceptor" evidence="8">
    <location>
        <position position="64"/>
    </location>
</feature>
<keyword evidence="6 8" id="KW-0378">Hydrolase</keyword>
<comment type="function">
    <text evidence="8">Zinc phosphodiesterase, which displays some tRNA 3'-processing endonuclease activity. Probably involved in tRNA maturation, by removing a 3'-trailer from precursor tRNA.</text>
</comment>
<reference evidence="9 10" key="1">
    <citation type="submission" date="2019-05" db="EMBL/GenBank/DDBJ databases">
        <title>Flagellimonas sp. AsT0115, sp. nov., isolated from a marine red algae, Asparagopsis taxiformis.</title>
        <authorList>
            <person name="Kim J."/>
            <person name="Jeong S.E."/>
            <person name="Jeon C.O."/>
        </authorList>
    </citation>
    <scope>NUCLEOTIDE SEQUENCE [LARGE SCALE GENOMIC DNA]</scope>
    <source>
        <strain evidence="9 10">AsT0115</strain>
    </source>
</reference>
<evidence type="ECO:0000256" key="4">
    <source>
        <dbReference type="ARBA" id="ARBA00022723"/>
    </source>
</evidence>
<keyword evidence="2 8" id="KW-0819">tRNA processing</keyword>
<evidence type="ECO:0000256" key="3">
    <source>
        <dbReference type="ARBA" id="ARBA00022722"/>
    </source>
</evidence>
<evidence type="ECO:0000256" key="8">
    <source>
        <dbReference type="HAMAP-Rule" id="MF_01818"/>
    </source>
</evidence>
<proteinExistence type="inferred from homology"/>
<keyword evidence="3 8" id="KW-0540">Nuclease</keyword>
<feature type="binding site" evidence="8">
    <location>
        <position position="210"/>
    </location>
    <ligand>
        <name>Zn(2+)</name>
        <dbReference type="ChEBI" id="CHEBI:29105"/>
        <label>1</label>
        <note>catalytic</note>
    </ligand>
</feature>
<accession>A0ABY2WM33</accession>
<comment type="subunit">
    <text evidence="1 8">Homodimer.</text>
</comment>
<feature type="binding site" evidence="8">
    <location>
        <position position="140"/>
    </location>
    <ligand>
        <name>Zn(2+)</name>
        <dbReference type="ChEBI" id="CHEBI:29105"/>
        <label>1</label>
        <note>catalytic</note>
    </ligand>
</feature>
<dbReference type="PANTHER" id="PTHR46018">
    <property type="entry name" value="ZINC PHOSPHODIESTERASE ELAC PROTEIN 1"/>
    <property type="match status" value="1"/>
</dbReference>
<dbReference type="EMBL" id="VCNI01000001">
    <property type="protein sequence ID" value="TMU56041.1"/>
    <property type="molecule type" value="Genomic_DNA"/>
</dbReference>
<comment type="catalytic activity">
    <reaction evidence="8">
        <text>Endonucleolytic cleavage of RNA, removing extra 3' nucleotides from tRNA precursor, generating 3' termini of tRNAs. A 3'-hydroxy group is left at the tRNA terminus and a 5'-phosphoryl group is left at the trailer molecule.</text>
        <dbReference type="EC" id="3.1.26.11"/>
    </reaction>
</comment>
<comment type="caution">
    <text evidence="9">The sequence shown here is derived from an EMBL/GenBank/DDBJ whole genome shotgun (WGS) entry which is preliminary data.</text>
</comment>
<name>A0ABY2WM33_9FLAO</name>